<reference evidence="1 2" key="1">
    <citation type="journal article" date="2024" name="G3 (Bethesda)">
        <title>Genome assembly of Hibiscus sabdariffa L. provides insights into metabolisms of medicinal natural products.</title>
        <authorList>
            <person name="Kim T."/>
        </authorList>
    </citation>
    <scope>NUCLEOTIDE SEQUENCE [LARGE SCALE GENOMIC DNA]</scope>
    <source>
        <strain evidence="1">TK-2024</strain>
        <tissue evidence="1">Old leaves</tissue>
    </source>
</reference>
<dbReference type="EMBL" id="JBBPBN010000006">
    <property type="protein sequence ID" value="KAK9034992.1"/>
    <property type="molecule type" value="Genomic_DNA"/>
</dbReference>
<protein>
    <recommendedName>
        <fullName evidence="3">RNase H type-1 domain-containing protein</fullName>
    </recommendedName>
</protein>
<evidence type="ECO:0008006" key="3">
    <source>
        <dbReference type="Google" id="ProtNLM"/>
    </source>
</evidence>
<name>A0ABR2TBX1_9ROSI</name>
<evidence type="ECO:0000313" key="2">
    <source>
        <dbReference type="Proteomes" id="UP001396334"/>
    </source>
</evidence>
<proteinExistence type="predicted"/>
<sequence>MEANRITTGSLGALVNNALVIAILNLISLNWEVVVHHIGRSANGVVDSLARLCFGAPIETVTFVEPHVEAPMLKYYPKKRN</sequence>
<evidence type="ECO:0000313" key="1">
    <source>
        <dbReference type="EMBL" id="KAK9034992.1"/>
    </source>
</evidence>
<gene>
    <name evidence="1" type="ORF">V6N11_077043</name>
</gene>
<keyword evidence="2" id="KW-1185">Reference proteome</keyword>
<organism evidence="1 2">
    <name type="scientific">Hibiscus sabdariffa</name>
    <name type="common">roselle</name>
    <dbReference type="NCBI Taxonomy" id="183260"/>
    <lineage>
        <taxon>Eukaryota</taxon>
        <taxon>Viridiplantae</taxon>
        <taxon>Streptophyta</taxon>
        <taxon>Embryophyta</taxon>
        <taxon>Tracheophyta</taxon>
        <taxon>Spermatophyta</taxon>
        <taxon>Magnoliopsida</taxon>
        <taxon>eudicotyledons</taxon>
        <taxon>Gunneridae</taxon>
        <taxon>Pentapetalae</taxon>
        <taxon>rosids</taxon>
        <taxon>malvids</taxon>
        <taxon>Malvales</taxon>
        <taxon>Malvaceae</taxon>
        <taxon>Malvoideae</taxon>
        <taxon>Hibiscus</taxon>
    </lineage>
</organism>
<dbReference type="Proteomes" id="UP001396334">
    <property type="component" value="Unassembled WGS sequence"/>
</dbReference>
<comment type="caution">
    <text evidence="1">The sequence shown here is derived from an EMBL/GenBank/DDBJ whole genome shotgun (WGS) entry which is preliminary data.</text>
</comment>
<accession>A0ABR2TBX1</accession>